<evidence type="ECO:0000259" key="1">
    <source>
        <dbReference type="Pfam" id="PF13354"/>
    </source>
</evidence>
<dbReference type="GO" id="GO:0046677">
    <property type="term" value="P:response to antibiotic"/>
    <property type="evidence" value="ECO:0007669"/>
    <property type="project" value="InterPro"/>
</dbReference>
<dbReference type="GO" id="GO:0008800">
    <property type="term" value="F:beta-lactamase activity"/>
    <property type="evidence" value="ECO:0007669"/>
    <property type="project" value="InterPro"/>
</dbReference>
<feature type="domain" description="Beta-lactamase class A catalytic" evidence="1">
    <location>
        <begin position="36"/>
        <end position="252"/>
    </location>
</feature>
<evidence type="ECO:0000313" key="3">
    <source>
        <dbReference type="Proteomes" id="UP000287601"/>
    </source>
</evidence>
<gene>
    <name evidence="2" type="ORF">EQM06_03910</name>
</gene>
<dbReference type="OrthoDB" id="2081866at2"/>
<protein>
    <submittedName>
        <fullName evidence="2">Serine hydrolase</fullName>
    </submittedName>
</protein>
<dbReference type="SUPFAM" id="SSF56601">
    <property type="entry name" value="beta-lactamase/transpeptidase-like"/>
    <property type="match status" value="1"/>
</dbReference>
<dbReference type="Gene3D" id="3.40.710.10">
    <property type="entry name" value="DD-peptidase/beta-lactamase superfamily"/>
    <property type="match status" value="1"/>
</dbReference>
<sequence>MDWKNLRVIRRNKRVMILNKIEDRLESLKGNIGIDYIDLTTGMGCFAGNCDLFPSSGIAKLMVLIEVFNQLESGKLNQEDKYILKKADSEYYKGLQIEEPTYGVLSFLHEGLELNVRDLYNLMITISDNVAFNILLKMVQKDNINQTLRKNGFNDTVINRAFFDWDKINAGIDNYHSVKEVADMFRKLYLGQLISNKASGQMLELLKRHQRTNIIPYYFSEKLSIAHQTGFDENLIHDMGIVLSERPFVLCMSASNVDTRKAESVMRDVALICFNHSKSL</sequence>
<dbReference type="InterPro" id="IPR045155">
    <property type="entry name" value="Beta-lactam_cat"/>
</dbReference>
<dbReference type="Pfam" id="PF13354">
    <property type="entry name" value="Beta-lactamase2"/>
    <property type="match status" value="1"/>
</dbReference>
<dbReference type="PANTHER" id="PTHR35333">
    <property type="entry name" value="BETA-LACTAMASE"/>
    <property type="match status" value="1"/>
</dbReference>
<keyword evidence="2" id="KW-0378">Hydrolase</keyword>
<dbReference type="PANTHER" id="PTHR35333:SF3">
    <property type="entry name" value="BETA-LACTAMASE-TYPE TRANSPEPTIDASE FOLD CONTAINING PROTEIN"/>
    <property type="match status" value="1"/>
</dbReference>
<proteinExistence type="predicted"/>
<accession>A0A410PTZ4</accession>
<dbReference type="AlphaFoldDB" id="A0A410PTZ4"/>
<evidence type="ECO:0000313" key="2">
    <source>
        <dbReference type="EMBL" id="QAT42441.1"/>
    </source>
</evidence>
<dbReference type="KEGG" id="amij:EQM06_03910"/>
<dbReference type="EMBL" id="CP035281">
    <property type="protein sequence ID" value="QAT42441.1"/>
    <property type="molecule type" value="Genomic_DNA"/>
</dbReference>
<dbReference type="Proteomes" id="UP000287601">
    <property type="component" value="Chromosome"/>
</dbReference>
<dbReference type="GO" id="GO:0030655">
    <property type="term" value="P:beta-lactam antibiotic catabolic process"/>
    <property type="evidence" value="ECO:0007669"/>
    <property type="project" value="InterPro"/>
</dbReference>
<name>A0A410PTZ4_9FIRM</name>
<reference evidence="2 3" key="1">
    <citation type="submission" date="2019-01" db="EMBL/GenBank/DDBJ databases">
        <title>Draft genomes of a novel of Aminipila strains.</title>
        <authorList>
            <person name="Ma S."/>
        </authorList>
    </citation>
    <scope>NUCLEOTIDE SEQUENCE [LARGE SCALE GENOMIC DNA]</scope>
    <source>
        <strain evidence="3">JN-39</strain>
    </source>
</reference>
<organism evidence="2 3">
    <name type="scientific">Aminipila luticellarii</name>
    <dbReference type="NCBI Taxonomy" id="2507160"/>
    <lineage>
        <taxon>Bacteria</taxon>
        <taxon>Bacillati</taxon>
        <taxon>Bacillota</taxon>
        <taxon>Clostridia</taxon>
        <taxon>Peptostreptococcales</taxon>
        <taxon>Anaerovoracaceae</taxon>
        <taxon>Aminipila</taxon>
    </lineage>
</organism>
<dbReference type="InterPro" id="IPR012338">
    <property type="entry name" value="Beta-lactam/transpept-like"/>
</dbReference>
<keyword evidence="3" id="KW-1185">Reference proteome</keyword>
<dbReference type="InterPro" id="IPR000871">
    <property type="entry name" value="Beta-lactam_class-A"/>
</dbReference>